<feature type="domain" description="Cyclin-like" evidence="6">
    <location>
        <begin position="145"/>
        <end position="229"/>
    </location>
</feature>
<dbReference type="Gene3D" id="1.10.472.10">
    <property type="entry name" value="Cyclin-like"/>
    <property type="match status" value="2"/>
</dbReference>
<dbReference type="PIRSF" id="PIRSF001771">
    <property type="entry name" value="Cyclin_A_B_D_E"/>
    <property type="match status" value="1"/>
</dbReference>
<dbReference type="AlphaFoldDB" id="A0A7S3PF66"/>
<proteinExistence type="inferred from homology"/>
<dbReference type="FunFam" id="1.10.472.10:FF:000001">
    <property type="entry name" value="G2/mitotic-specific cyclin"/>
    <property type="match status" value="1"/>
</dbReference>
<evidence type="ECO:0000259" key="7">
    <source>
        <dbReference type="SMART" id="SM01332"/>
    </source>
</evidence>
<evidence type="ECO:0000256" key="4">
    <source>
        <dbReference type="RuleBase" id="RU000383"/>
    </source>
</evidence>
<evidence type="ECO:0000256" key="3">
    <source>
        <dbReference type="ARBA" id="ARBA00023306"/>
    </source>
</evidence>
<dbReference type="SMART" id="SM00385">
    <property type="entry name" value="CYCLIN"/>
    <property type="match status" value="2"/>
</dbReference>
<keyword evidence="1" id="KW-0132">Cell division</keyword>
<dbReference type="InterPro" id="IPR006671">
    <property type="entry name" value="Cyclin_N"/>
</dbReference>
<dbReference type="InterPro" id="IPR046965">
    <property type="entry name" value="Cyclin_A/B-like"/>
</dbReference>
<sequence>MSQSTWQGALRSQAFEQKDSSMMNKKPTRNALGDISNRTRSKTGQEPGWKKSGSSKPFAIAQTNSKASRPASQSDSPQKQRLFSNPQEPIDEIDKHDLGVPKYAAEYVADIYKYYKDIECRSVPAPDYMSKQTDINEKMRALLIDWLCQVHNKFELVPATLYLTVSLLDRFLEKKIVSRRKLQLVGCACMLLGSKYEEIYAPELNDFVGMSDNAFTSEDLLRMEGVILNVLKFNLTVPTVYKFLRRYLKVLGASVKIQHHATYIVERTLQEYSVLKFMPSTVAASALMLALRADNCEDDWDDIMERNTRYTPADLQECCQELVNVIRKGESSYLQAVNKKYASSKYMNASSIHLE</sequence>
<dbReference type="SMART" id="SM01332">
    <property type="entry name" value="Cyclin_C"/>
    <property type="match status" value="1"/>
</dbReference>
<dbReference type="PANTHER" id="PTHR10177">
    <property type="entry name" value="CYCLINS"/>
    <property type="match status" value="1"/>
</dbReference>
<evidence type="ECO:0000313" key="8">
    <source>
        <dbReference type="EMBL" id="CAE0435291.1"/>
    </source>
</evidence>
<evidence type="ECO:0000256" key="1">
    <source>
        <dbReference type="ARBA" id="ARBA00022618"/>
    </source>
</evidence>
<dbReference type="InterPro" id="IPR048258">
    <property type="entry name" value="Cyclins_cyclin-box"/>
</dbReference>
<dbReference type="InterPro" id="IPR013763">
    <property type="entry name" value="Cyclin-like_dom"/>
</dbReference>
<name>A0A7S3PF66_9STRA</name>
<feature type="compositionally biased region" description="Polar residues" evidence="5">
    <location>
        <begin position="61"/>
        <end position="87"/>
    </location>
</feature>
<reference evidence="8" key="1">
    <citation type="submission" date="2021-01" db="EMBL/GenBank/DDBJ databases">
        <authorList>
            <person name="Corre E."/>
            <person name="Pelletier E."/>
            <person name="Niang G."/>
            <person name="Scheremetjew M."/>
            <person name="Finn R."/>
            <person name="Kale V."/>
            <person name="Holt S."/>
            <person name="Cochrane G."/>
            <person name="Meng A."/>
            <person name="Brown T."/>
            <person name="Cohen L."/>
        </authorList>
    </citation>
    <scope>NUCLEOTIDE SEQUENCE</scope>
    <source>
        <strain evidence="8">GSBS06</strain>
    </source>
</reference>
<keyword evidence="3" id="KW-0131">Cell cycle</keyword>
<feature type="domain" description="Cyclin C-terminal" evidence="7">
    <location>
        <begin position="238"/>
        <end position="355"/>
    </location>
</feature>
<dbReference type="InterPro" id="IPR004367">
    <property type="entry name" value="Cyclin_C-dom"/>
</dbReference>
<feature type="region of interest" description="Disordered" evidence="5">
    <location>
        <begin position="1"/>
        <end position="95"/>
    </location>
</feature>
<gene>
    <name evidence="8" type="ORF">ASTO00021_LOCUS5571</name>
</gene>
<dbReference type="EMBL" id="HBIN01007589">
    <property type="protein sequence ID" value="CAE0435291.1"/>
    <property type="molecule type" value="Transcribed_RNA"/>
</dbReference>
<evidence type="ECO:0000259" key="6">
    <source>
        <dbReference type="SMART" id="SM00385"/>
    </source>
</evidence>
<dbReference type="GO" id="GO:0016538">
    <property type="term" value="F:cyclin-dependent protein serine/threonine kinase regulator activity"/>
    <property type="evidence" value="ECO:0007669"/>
    <property type="project" value="InterPro"/>
</dbReference>
<dbReference type="InterPro" id="IPR036915">
    <property type="entry name" value="Cyclin-like_sf"/>
</dbReference>
<dbReference type="PROSITE" id="PS00292">
    <property type="entry name" value="CYCLINS"/>
    <property type="match status" value="1"/>
</dbReference>
<keyword evidence="2 4" id="KW-0195">Cyclin</keyword>
<protein>
    <recommendedName>
        <fullName evidence="9">Cyclin N-terminal domain-containing protein</fullName>
    </recommendedName>
</protein>
<organism evidence="8">
    <name type="scientific">Aplanochytrium stocchinoi</name>
    <dbReference type="NCBI Taxonomy" id="215587"/>
    <lineage>
        <taxon>Eukaryota</taxon>
        <taxon>Sar</taxon>
        <taxon>Stramenopiles</taxon>
        <taxon>Bigyra</taxon>
        <taxon>Labyrinthulomycetes</taxon>
        <taxon>Thraustochytrida</taxon>
        <taxon>Thraustochytriidae</taxon>
        <taxon>Aplanochytrium</taxon>
    </lineage>
</organism>
<dbReference type="Pfam" id="PF00134">
    <property type="entry name" value="Cyclin_N"/>
    <property type="match status" value="1"/>
</dbReference>
<dbReference type="Pfam" id="PF02984">
    <property type="entry name" value="Cyclin_C"/>
    <property type="match status" value="1"/>
</dbReference>
<evidence type="ECO:0008006" key="9">
    <source>
        <dbReference type="Google" id="ProtNLM"/>
    </source>
</evidence>
<feature type="domain" description="Cyclin-like" evidence="6">
    <location>
        <begin position="242"/>
        <end position="324"/>
    </location>
</feature>
<dbReference type="GO" id="GO:0051301">
    <property type="term" value="P:cell division"/>
    <property type="evidence" value="ECO:0007669"/>
    <property type="project" value="UniProtKB-KW"/>
</dbReference>
<dbReference type="GO" id="GO:0044772">
    <property type="term" value="P:mitotic cell cycle phase transition"/>
    <property type="evidence" value="ECO:0007669"/>
    <property type="project" value="InterPro"/>
</dbReference>
<dbReference type="InterPro" id="IPR039361">
    <property type="entry name" value="Cyclin"/>
</dbReference>
<comment type="similarity">
    <text evidence="4">Belongs to the cyclin family.</text>
</comment>
<accession>A0A7S3PF66</accession>
<dbReference type="SUPFAM" id="SSF47954">
    <property type="entry name" value="Cyclin-like"/>
    <property type="match status" value="2"/>
</dbReference>
<evidence type="ECO:0000256" key="2">
    <source>
        <dbReference type="ARBA" id="ARBA00023127"/>
    </source>
</evidence>
<evidence type="ECO:0000256" key="5">
    <source>
        <dbReference type="SAM" id="MobiDB-lite"/>
    </source>
</evidence>